<evidence type="ECO:0000313" key="2">
    <source>
        <dbReference type="Proteomes" id="UP000197138"/>
    </source>
</evidence>
<dbReference type="EMBL" id="MTKT01000527">
    <property type="protein sequence ID" value="OWM90869.1"/>
    <property type="molecule type" value="Genomic_DNA"/>
</dbReference>
<dbReference type="Proteomes" id="UP000197138">
    <property type="component" value="Unassembled WGS sequence"/>
</dbReference>
<accession>A0A218Y1Z7</accession>
<reference evidence="2" key="1">
    <citation type="journal article" date="2017" name="Plant J.">
        <title>The pomegranate (Punica granatum L.) genome and the genomics of punicalagin biosynthesis.</title>
        <authorList>
            <person name="Qin G."/>
            <person name="Xu C."/>
            <person name="Ming R."/>
            <person name="Tang H."/>
            <person name="Guyot R."/>
            <person name="Kramer E.M."/>
            <person name="Hu Y."/>
            <person name="Yi X."/>
            <person name="Qi Y."/>
            <person name="Xu X."/>
            <person name="Gao Z."/>
            <person name="Pan H."/>
            <person name="Jian J."/>
            <person name="Tian Y."/>
            <person name="Yue Z."/>
            <person name="Xu Y."/>
        </authorList>
    </citation>
    <scope>NUCLEOTIDE SEQUENCE [LARGE SCALE GENOMIC DNA]</scope>
    <source>
        <strain evidence="2">cv. Dabenzi</strain>
    </source>
</reference>
<name>A0A218Y1Z7_PUNGR</name>
<sequence length="122" mass="14278">MWDTRLTQDLYFPEHPIDKERAYCATSAYVAFFYLQDLGPQATIQGYATPTAMHRELQLIRGERDRHRRELAEIIARLIDRKEILLARARTCEDRLEREISRVSAVLDQARARAQGPSHPWV</sequence>
<protein>
    <submittedName>
        <fullName evidence="1">Uncharacterized protein</fullName>
    </submittedName>
</protein>
<gene>
    <name evidence="1" type="ORF">CDL15_Pgr027356</name>
</gene>
<proteinExistence type="predicted"/>
<comment type="caution">
    <text evidence="1">The sequence shown here is derived from an EMBL/GenBank/DDBJ whole genome shotgun (WGS) entry which is preliminary data.</text>
</comment>
<organism evidence="1 2">
    <name type="scientific">Punica granatum</name>
    <name type="common">Pomegranate</name>
    <dbReference type="NCBI Taxonomy" id="22663"/>
    <lineage>
        <taxon>Eukaryota</taxon>
        <taxon>Viridiplantae</taxon>
        <taxon>Streptophyta</taxon>
        <taxon>Embryophyta</taxon>
        <taxon>Tracheophyta</taxon>
        <taxon>Spermatophyta</taxon>
        <taxon>Magnoliopsida</taxon>
        <taxon>eudicotyledons</taxon>
        <taxon>Gunneridae</taxon>
        <taxon>Pentapetalae</taxon>
        <taxon>rosids</taxon>
        <taxon>malvids</taxon>
        <taxon>Myrtales</taxon>
        <taxon>Lythraceae</taxon>
        <taxon>Punica</taxon>
    </lineage>
</organism>
<evidence type="ECO:0000313" key="1">
    <source>
        <dbReference type="EMBL" id="OWM90869.1"/>
    </source>
</evidence>
<dbReference type="AlphaFoldDB" id="A0A218Y1Z7"/>